<comment type="similarity">
    <text evidence="5 7">Belongs to the DEAD box helicase family.</text>
</comment>
<dbReference type="InterPro" id="IPR000629">
    <property type="entry name" value="RNA-helicase_DEAD-box_CS"/>
</dbReference>
<dbReference type="EMBL" id="CP001684">
    <property type="protein sequence ID" value="ACV23300.1"/>
    <property type="molecule type" value="Genomic_DNA"/>
</dbReference>
<evidence type="ECO:0000259" key="11">
    <source>
        <dbReference type="PROSITE" id="PS51195"/>
    </source>
</evidence>
<keyword evidence="13" id="KW-1185">Reference proteome</keyword>
<evidence type="ECO:0000259" key="9">
    <source>
        <dbReference type="PROSITE" id="PS51192"/>
    </source>
</evidence>
<dbReference type="GO" id="GO:0005829">
    <property type="term" value="C:cytosol"/>
    <property type="evidence" value="ECO:0007669"/>
    <property type="project" value="TreeGrafter"/>
</dbReference>
<evidence type="ECO:0000256" key="4">
    <source>
        <dbReference type="ARBA" id="ARBA00022840"/>
    </source>
</evidence>
<dbReference type="CDD" id="cd00268">
    <property type="entry name" value="DEADc"/>
    <property type="match status" value="1"/>
</dbReference>
<feature type="compositionally biased region" description="Basic and acidic residues" evidence="8">
    <location>
        <begin position="551"/>
        <end position="591"/>
    </location>
</feature>
<dbReference type="SUPFAM" id="SSF52540">
    <property type="entry name" value="P-loop containing nucleoside triphosphate hydrolases"/>
    <property type="match status" value="1"/>
</dbReference>
<protein>
    <submittedName>
        <fullName evidence="12">DNA/RNA helicase, superfamily II</fullName>
    </submittedName>
</protein>
<dbReference type="SMART" id="SM00487">
    <property type="entry name" value="DEXDc"/>
    <property type="match status" value="1"/>
</dbReference>
<proteinExistence type="inferred from homology"/>
<reference evidence="12 13" key="1">
    <citation type="journal article" date="2009" name="Stand. Genomic Sci.">
        <title>Complete genome sequence of Slackia heliotrinireducens type strain (RHS 1).</title>
        <authorList>
            <person name="Pukall R."/>
            <person name="Lapidus A."/>
            <person name="Nolan M."/>
            <person name="Copeland A."/>
            <person name="Glavina Del Rio T."/>
            <person name="Lucas S."/>
            <person name="Chen F."/>
            <person name="Tice H."/>
            <person name="Cheng J.F."/>
            <person name="Chertkov O."/>
            <person name="Bruce D."/>
            <person name="Goodwin L."/>
            <person name="Kuske C."/>
            <person name="Brettin T."/>
            <person name="Detter J.C."/>
            <person name="Han C."/>
            <person name="Pitluck S."/>
            <person name="Pati A."/>
            <person name="Mavrommatis K."/>
            <person name="Ivanova N."/>
            <person name="Ovchinnikova G."/>
            <person name="Chen A."/>
            <person name="Palaniappan K."/>
            <person name="Schneider S."/>
            <person name="Rohde M."/>
            <person name="Chain P."/>
            <person name="D'haeseleer P."/>
            <person name="Goker M."/>
            <person name="Bristow J."/>
            <person name="Eisen J.A."/>
            <person name="Markowitz V."/>
            <person name="Kyrpides N.C."/>
            <person name="Klenk H.P."/>
            <person name="Hugenholtz P."/>
        </authorList>
    </citation>
    <scope>NUCLEOTIDE SEQUENCE [LARGE SCALE GENOMIC DNA]</scope>
    <source>
        <strain evidence="13">ATCC 29202 / DSM 20476 / NCTC 11029 / RHS 1</strain>
    </source>
</reference>
<dbReference type="InterPro" id="IPR014001">
    <property type="entry name" value="Helicase_ATP-bd"/>
</dbReference>
<feature type="compositionally biased region" description="Basic residues" evidence="8">
    <location>
        <begin position="400"/>
        <end position="415"/>
    </location>
</feature>
<dbReference type="CDD" id="cd18787">
    <property type="entry name" value="SF2_C_DEAD"/>
    <property type="match status" value="1"/>
</dbReference>
<dbReference type="Gene3D" id="3.40.50.300">
    <property type="entry name" value="P-loop containing nucleotide triphosphate hydrolases"/>
    <property type="match status" value="2"/>
</dbReference>
<evidence type="ECO:0000256" key="5">
    <source>
        <dbReference type="ARBA" id="ARBA00038437"/>
    </source>
</evidence>
<evidence type="ECO:0000313" key="12">
    <source>
        <dbReference type="EMBL" id="ACV23300.1"/>
    </source>
</evidence>
<dbReference type="GO" id="GO:0016787">
    <property type="term" value="F:hydrolase activity"/>
    <property type="evidence" value="ECO:0007669"/>
    <property type="project" value="UniProtKB-KW"/>
</dbReference>
<feature type="domain" description="DEAD-box RNA helicase Q" evidence="11">
    <location>
        <begin position="7"/>
        <end position="35"/>
    </location>
</feature>
<dbReference type="GO" id="GO:0003724">
    <property type="term" value="F:RNA helicase activity"/>
    <property type="evidence" value="ECO:0007669"/>
    <property type="project" value="InterPro"/>
</dbReference>
<dbReference type="Pfam" id="PF00271">
    <property type="entry name" value="Helicase_C"/>
    <property type="match status" value="1"/>
</dbReference>
<dbReference type="PANTHER" id="PTHR47959">
    <property type="entry name" value="ATP-DEPENDENT RNA HELICASE RHLE-RELATED"/>
    <property type="match status" value="1"/>
</dbReference>
<dbReference type="InterPro" id="IPR014014">
    <property type="entry name" value="RNA_helicase_DEAD_Q_motif"/>
</dbReference>
<keyword evidence="3 7" id="KW-0347">Helicase</keyword>
<feature type="region of interest" description="Disordered" evidence="8">
    <location>
        <begin position="392"/>
        <end position="657"/>
    </location>
</feature>
<feature type="compositionally biased region" description="Basic and acidic residues" evidence="8">
    <location>
        <begin position="609"/>
        <end position="621"/>
    </location>
</feature>
<accession>C7N178</accession>
<feature type="domain" description="Helicase C-terminal" evidence="10">
    <location>
        <begin position="221"/>
        <end position="381"/>
    </location>
</feature>
<sequence>MKENTIATFDESGLSATALAAVYDLGYEEPTPIQQQAIPVVLEGRDLIAAAKTGTGKTAAFALPTMDKLPYAGKGEGPVMVIVTPTRELAMQISEVCETIAKRTNHRVVTLLGGVSYTPQIKKLRSGCDIIIATPGRLLDLMRQHEADLDLVQVLVLDEADRMLDMGFWPQVSEIVDATPSERQTLLFSATIDRSQDKVMFSLLNHPEIIEISHRGDTADLVDQYIIWTGRREKPALLNAFIREKGGFRVIVFTKTKGGADNCTRRLCKIGIGAEAIHADRSQAQRQRALERFREGKTHVIVATDVLARGIDVPEVDYVVNYDLPMMPEDYVHRIGRTGRAGVAGYAVSFVTPDTKNLLRSIQKFIGEDIQVMEFKAGEDAYEPVGKDHALAASEEEHAPKRKDRDKKNGKKGGRKHDDRGGKKGGRKHDDREGARDDAPKGGKKKRKGNETNAEAKRARKQEGRDAEEQFMQGGRMPMKRNTGEHTYNYAAFVGGKDGDSFKSKDKKSAKPGRGSKDSFQKRDDRNDRGHGKKKDRGYAKGGNGAKGGHGKRDERGGRSEEFRGEERYRYDRSGDDRFNRHSNERFDRGGRGGKRSGSSRPQSTRPTHRTDGASRNEGRKPFKSKVGRGSGGGHASDANRGGRRGSERSGNFRGRR</sequence>
<feature type="compositionally biased region" description="Basic and acidic residues" evidence="8">
    <location>
        <begin position="416"/>
        <end position="441"/>
    </location>
</feature>
<dbReference type="eggNOG" id="COG0513">
    <property type="taxonomic scope" value="Bacteria"/>
</dbReference>
<keyword evidence="2 7" id="KW-0378">Hydrolase</keyword>
<evidence type="ECO:0000256" key="6">
    <source>
        <dbReference type="PROSITE-ProRule" id="PRU00552"/>
    </source>
</evidence>
<dbReference type="KEGG" id="shi:Shel_22900"/>
<feature type="short sequence motif" description="Q motif" evidence="6">
    <location>
        <begin position="7"/>
        <end position="35"/>
    </location>
</feature>
<dbReference type="STRING" id="471855.Shel_22900"/>
<dbReference type="InterPro" id="IPR011545">
    <property type="entry name" value="DEAD/DEAH_box_helicase_dom"/>
</dbReference>
<feature type="compositionally biased region" description="Basic and acidic residues" evidence="8">
    <location>
        <begin position="497"/>
        <end position="530"/>
    </location>
</feature>
<evidence type="ECO:0000256" key="8">
    <source>
        <dbReference type="SAM" id="MobiDB-lite"/>
    </source>
</evidence>
<dbReference type="GO" id="GO:0005524">
    <property type="term" value="F:ATP binding"/>
    <property type="evidence" value="ECO:0007669"/>
    <property type="project" value="UniProtKB-KW"/>
</dbReference>
<dbReference type="GO" id="GO:0003676">
    <property type="term" value="F:nucleic acid binding"/>
    <property type="evidence" value="ECO:0007669"/>
    <property type="project" value="InterPro"/>
</dbReference>
<evidence type="ECO:0000256" key="7">
    <source>
        <dbReference type="RuleBase" id="RU000492"/>
    </source>
</evidence>
<keyword evidence="1 7" id="KW-0547">Nucleotide-binding</keyword>
<evidence type="ECO:0000256" key="2">
    <source>
        <dbReference type="ARBA" id="ARBA00022801"/>
    </source>
</evidence>
<dbReference type="AlphaFoldDB" id="C7N178"/>
<dbReference type="PANTHER" id="PTHR47959:SF13">
    <property type="entry name" value="ATP-DEPENDENT RNA HELICASE RHLE"/>
    <property type="match status" value="1"/>
</dbReference>
<gene>
    <name evidence="12" type="ordered locus">Shel_22900</name>
</gene>
<dbReference type="HOGENOM" id="CLU_003041_28_3_11"/>
<organism evidence="12 13">
    <name type="scientific">Slackia heliotrinireducens (strain ATCC 29202 / DSM 20476 / NCTC 11029 / RHS 1)</name>
    <name type="common">Peptococcus heliotrinreducens</name>
    <dbReference type="NCBI Taxonomy" id="471855"/>
    <lineage>
        <taxon>Bacteria</taxon>
        <taxon>Bacillati</taxon>
        <taxon>Actinomycetota</taxon>
        <taxon>Coriobacteriia</taxon>
        <taxon>Eggerthellales</taxon>
        <taxon>Eggerthellaceae</taxon>
        <taxon>Slackia</taxon>
    </lineage>
</organism>
<dbReference type="Proteomes" id="UP000002026">
    <property type="component" value="Chromosome"/>
</dbReference>
<feature type="domain" description="Helicase ATP-binding" evidence="9">
    <location>
        <begin position="38"/>
        <end position="210"/>
    </location>
</feature>
<dbReference type="InterPro" id="IPR050079">
    <property type="entry name" value="DEAD_box_RNA_helicase"/>
</dbReference>
<keyword evidence="4 7" id="KW-0067">ATP-binding</keyword>
<evidence type="ECO:0000259" key="10">
    <source>
        <dbReference type="PROSITE" id="PS51194"/>
    </source>
</evidence>
<dbReference type="InterPro" id="IPR001650">
    <property type="entry name" value="Helicase_C-like"/>
</dbReference>
<evidence type="ECO:0000313" key="13">
    <source>
        <dbReference type="Proteomes" id="UP000002026"/>
    </source>
</evidence>
<dbReference type="PROSITE" id="PS51194">
    <property type="entry name" value="HELICASE_CTER"/>
    <property type="match status" value="1"/>
</dbReference>
<dbReference type="SMART" id="SM00490">
    <property type="entry name" value="HELICc"/>
    <property type="match status" value="1"/>
</dbReference>
<name>C7N178_SLAHD</name>
<feature type="compositionally biased region" description="Basic and acidic residues" evidence="8">
    <location>
        <begin position="454"/>
        <end position="468"/>
    </location>
</feature>
<evidence type="ECO:0000256" key="1">
    <source>
        <dbReference type="ARBA" id="ARBA00022741"/>
    </source>
</evidence>
<dbReference type="PROSITE" id="PS00039">
    <property type="entry name" value="DEAD_ATP_HELICASE"/>
    <property type="match status" value="1"/>
</dbReference>
<dbReference type="RefSeq" id="WP_012799400.1">
    <property type="nucleotide sequence ID" value="NC_013165.1"/>
</dbReference>
<dbReference type="InterPro" id="IPR027417">
    <property type="entry name" value="P-loop_NTPase"/>
</dbReference>
<evidence type="ECO:0000256" key="3">
    <source>
        <dbReference type="ARBA" id="ARBA00022806"/>
    </source>
</evidence>
<dbReference type="InterPro" id="IPR044742">
    <property type="entry name" value="DEAD/DEAH_RhlB"/>
</dbReference>
<dbReference type="PROSITE" id="PS51192">
    <property type="entry name" value="HELICASE_ATP_BIND_1"/>
    <property type="match status" value="1"/>
</dbReference>
<dbReference type="PROSITE" id="PS51195">
    <property type="entry name" value="Q_MOTIF"/>
    <property type="match status" value="1"/>
</dbReference>
<dbReference type="Pfam" id="PF00270">
    <property type="entry name" value="DEAD"/>
    <property type="match status" value="1"/>
</dbReference>